<dbReference type="InterPro" id="IPR050508">
    <property type="entry name" value="Methyltransf_Superfamily"/>
</dbReference>
<evidence type="ECO:0000313" key="3">
    <source>
        <dbReference type="Proteomes" id="UP000622580"/>
    </source>
</evidence>
<dbReference type="CDD" id="cd02440">
    <property type="entry name" value="AdoMet_MTases"/>
    <property type="match status" value="1"/>
</dbReference>
<keyword evidence="3" id="KW-1185">Reference proteome</keyword>
<keyword evidence="2" id="KW-0489">Methyltransferase</keyword>
<dbReference type="AlphaFoldDB" id="A0A941D2D2"/>
<dbReference type="EMBL" id="JAGSGD010000001">
    <property type="protein sequence ID" value="MBR7620129.1"/>
    <property type="molecule type" value="Genomic_DNA"/>
</dbReference>
<accession>A0A941D2D2</accession>
<comment type="caution">
    <text evidence="2">The sequence shown here is derived from an EMBL/GenBank/DDBJ whole genome shotgun (WGS) entry which is preliminary data.</text>
</comment>
<protein>
    <submittedName>
        <fullName evidence="2">Class I SAM-dependent methyltransferase</fullName>
    </submittedName>
</protein>
<dbReference type="InterPro" id="IPR013216">
    <property type="entry name" value="Methyltransf_11"/>
</dbReference>
<dbReference type="InterPro" id="IPR029063">
    <property type="entry name" value="SAM-dependent_MTases_sf"/>
</dbReference>
<dbReference type="Pfam" id="PF08241">
    <property type="entry name" value="Methyltransf_11"/>
    <property type="match status" value="1"/>
</dbReference>
<dbReference type="RefSeq" id="WP_215340855.1">
    <property type="nucleotide sequence ID" value="NZ_JAGSGD010000001.1"/>
</dbReference>
<proteinExistence type="predicted"/>
<dbReference type="SUPFAM" id="SSF53335">
    <property type="entry name" value="S-adenosyl-L-methionine-dependent methyltransferases"/>
    <property type="match status" value="1"/>
</dbReference>
<dbReference type="Proteomes" id="UP000622580">
    <property type="component" value="Unassembled WGS sequence"/>
</dbReference>
<dbReference type="GO" id="GO:0032259">
    <property type="term" value="P:methylation"/>
    <property type="evidence" value="ECO:0007669"/>
    <property type="project" value="UniProtKB-KW"/>
</dbReference>
<organism evidence="2 3">
    <name type="scientific">Phenylobacterium glaciei</name>
    <dbReference type="NCBI Taxonomy" id="2803784"/>
    <lineage>
        <taxon>Bacteria</taxon>
        <taxon>Pseudomonadati</taxon>
        <taxon>Pseudomonadota</taxon>
        <taxon>Alphaproteobacteria</taxon>
        <taxon>Caulobacterales</taxon>
        <taxon>Caulobacteraceae</taxon>
        <taxon>Phenylobacterium</taxon>
    </lineage>
</organism>
<evidence type="ECO:0000259" key="1">
    <source>
        <dbReference type="Pfam" id="PF08241"/>
    </source>
</evidence>
<evidence type="ECO:0000313" key="2">
    <source>
        <dbReference type="EMBL" id="MBR7620129.1"/>
    </source>
</evidence>
<reference evidence="2" key="1">
    <citation type="submission" date="2021-04" db="EMBL/GenBank/DDBJ databases">
        <title>Draft genome assembly of strain Phenylobacterium sp. 20VBR1 using MiniION and Illumina platforms.</title>
        <authorList>
            <person name="Thomas F.A."/>
            <person name="Krishnan K.P."/>
            <person name="Sinha R.K."/>
        </authorList>
    </citation>
    <scope>NUCLEOTIDE SEQUENCE</scope>
    <source>
        <strain evidence="2">20VBR1</strain>
    </source>
</reference>
<name>A0A941D2D2_9CAUL</name>
<feature type="domain" description="Methyltransferase type 11" evidence="1">
    <location>
        <begin position="18"/>
        <end position="118"/>
    </location>
</feature>
<dbReference type="Gene3D" id="3.40.50.150">
    <property type="entry name" value="Vaccinia Virus protein VP39"/>
    <property type="match status" value="1"/>
</dbReference>
<sequence length="239" mass="26748">MLTVRLETLGLTAGDWVLDLGCGEGRHVHGIHMLPGVNVVGLDLDIPSLVKARDGLGYLPPTTGEAATSFLSGDAYRLPFADAAFDVVICSEVLEHLHEYDRALAEIRRVLKPGGRFVPTVPRAWPERICWALAPGKDGYADQPGGHVRIFHEPDLRKSISDLGFSYNGKHYAHALHAPYWWLKCAFWDRRDDHPLVKLYHRFLVWDLMDRPALTRVLEAMANPFAGKSVALYFRKGLA</sequence>
<dbReference type="PANTHER" id="PTHR42912">
    <property type="entry name" value="METHYLTRANSFERASE"/>
    <property type="match status" value="1"/>
</dbReference>
<gene>
    <name evidence="2" type="ORF">JKL49_12100</name>
</gene>
<dbReference type="GO" id="GO:0008757">
    <property type="term" value="F:S-adenosylmethionine-dependent methyltransferase activity"/>
    <property type="evidence" value="ECO:0007669"/>
    <property type="project" value="InterPro"/>
</dbReference>
<keyword evidence="2" id="KW-0808">Transferase</keyword>